<name>A0A6C0J1N7_9ZZZZ</name>
<evidence type="ECO:0000313" key="1">
    <source>
        <dbReference type="EMBL" id="QHT98575.1"/>
    </source>
</evidence>
<protein>
    <submittedName>
        <fullName evidence="1">Uncharacterized protein</fullName>
    </submittedName>
</protein>
<accession>A0A6C0J1N7</accession>
<proteinExistence type="predicted"/>
<organism evidence="1">
    <name type="scientific">viral metagenome</name>
    <dbReference type="NCBI Taxonomy" id="1070528"/>
    <lineage>
        <taxon>unclassified sequences</taxon>
        <taxon>metagenomes</taxon>
        <taxon>organismal metagenomes</taxon>
    </lineage>
</organism>
<sequence>MPSQIDILKDFKKQLLNFIDELISQFPMEGDLVILRVFIDNQVETKTVMDGFIYKINTNDNQLRNMISQRNEMFFIEHDVFTVGNVNPDKVRHFKKLWLSGSLDNDDKTIIWEWIDLFVHLSNQYSKLN</sequence>
<dbReference type="AlphaFoldDB" id="A0A6C0J1N7"/>
<dbReference type="EMBL" id="MN740294">
    <property type="protein sequence ID" value="QHT98575.1"/>
    <property type="molecule type" value="Genomic_DNA"/>
</dbReference>
<reference evidence="1" key="1">
    <citation type="journal article" date="2020" name="Nature">
        <title>Giant virus diversity and host interactions through global metagenomics.</title>
        <authorList>
            <person name="Schulz F."/>
            <person name="Roux S."/>
            <person name="Paez-Espino D."/>
            <person name="Jungbluth S."/>
            <person name="Walsh D.A."/>
            <person name="Denef V.J."/>
            <person name="McMahon K.D."/>
            <person name="Konstantinidis K.T."/>
            <person name="Eloe-Fadrosh E.A."/>
            <person name="Kyrpides N.C."/>
            <person name="Woyke T."/>
        </authorList>
    </citation>
    <scope>NUCLEOTIDE SEQUENCE</scope>
    <source>
        <strain evidence="1">GVMAG-M-3300025676-16</strain>
    </source>
</reference>